<evidence type="ECO:0000256" key="10">
    <source>
        <dbReference type="ARBA" id="ARBA00022989"/>
    </source>
</evidence>
<dbReference type="AlphaFoldDB" id="A0A556UGD3"/>
<dbReference type="PANTHER" id="PTHR23255">
    <property type="entry name" value="TRANSFORMING GROWTH FACTOR-BETA RECEPTOR TYPE I AND II"/>
    <property type="match status" value="1"/>
</dbReference>
<dbReference type="GO" id="GO:0048185">
    <property type="term" value="F:activin binding"/>
    <property type="evidence" value="ECO:0007669"/>
    <property type="project" value="TreeGrafter"/>
</dbReference>
<protein>
    <recommendedName>
        <fullName evidence="17">Serine/threonine-protein kinase receptor</fullName>
        <ecNumber evidence="17">2.7.11.30</ecNumber>
    </recommendedName>
</protein>
<evidence type="ECO:0000256" key="2">
    <source>
        <dbReference type="ARBA" id="ARBA00009605"/>
    </source>
</evidence>
<keyword evidence="14" id="KW-0325">Glycoprotein</keyword>
<keyword evidence="10" id="KW-1133">Transmembrane helix</keyword>
<dbReference type="PROSITE" id="PS50011">
    <property type="entry name" value="PROTEIN_KINASE_DOM"/>
    <property type="match status" value="1"/>
</dbReference>
<evidence type="ECO:0000256" key="7">
    <source>
        <dbReference type="ARBA" id="ARBA00022741"/>
    </source>
</evidence>
<dbReference type="SUPFAM" id="SSF57302">
    <property type="entry name" value="Snake toxin-like"/>
    <property type="match status" value="1"/>
</dbReference>
<dbReference type="OrthoDB" id="547665at2759"/>
<evidence type="ECO:0000256" key="5">
    <source>
        <dbReference type="ARBA" id="ARBA00022692"/>
    </source>
</evidence>
<dbReference type="FunFam" id="3.30.200.20:FF:000094">
    <property type="entry name" value="Serine/threonine-protein kinase receptor"/>
    <property type="match status" value="1"/>
</dbReference>
<keyword evidence="20" id="KW-1185">Reference proteome</keyword>
<reference evidence="19 20" key="1">
    <citation type="journal article" date="2019" name="Genome Biol. Evol.">
        <title>Whole-Genome Sequencing of the Giant Devil Catfish, Bagarius yarrelli.</title>
        <authorList>
            <person name="Jiang W."/>
            <person name="Lv Y."/>
            <person name="Cheng L."/>
            <person name="Yang K."/>
            <person name="Chao B."/>
            <person name="Wang X."/>
            <person name="Li Y."/>
            <person name="Pan X."/>
            <person name="You X."/>
            <person name="Zhang Y."/>
            <person name="Yang J."/>
            <person name="Li J."/>
            <person name="Zhang X."/>
            <person name="Liu S."/>
            <person name="Sun C."/>
            <person name="Yang J."/>
            <person name="Shi Q."/>
        </authorList>
    </citation>
    <scope>NUCLEOTIDE SEQUENCE [LARGE SCALE GENOMIC DNA]</scope>
    <source>
        <strain evidence="19">JWS20170419001</strain>
        <tissue evidence="19">Muscle</tissue>
    </source>
</reference>
<evidence type="ECO:0000256" key="6">
    <source>
        <dbReference type="ARBA" id="ARBA00022729"/>
    </source>
</evidence>
<dbReference type="GO" id="GO:0071363">
    <property type="term" value="P:cellular response to growth factor stimulus"/>
    <property type="evidence" value="ECO:0007669"/>
    <property type="project" value="TreeGrafter"/>
</dbReference>
<comment type="catalytic activity">
    <reaction evidence="15">
        <text>L-seryl-[receptor-protein] + ATP = O-phospho-L-seryl-[receptor-protein] + ADP + H(+)</text>
        <dbReference type="Rhea" id="RHEA:18673"/>
        <dbReference type="Rhea" id="RHEA-COMP:11022"/>
        <dbReference type="Rhea" id="RHEA-COMP:11023"/>
        <dbReference type="ChEBI" id="CHEBI:15378"/>
        <dbReference type="ChEBI" id="CHEBI:29999"/>
        <dbReference type="ChEBI" id="CHEBI:30616"/>
        <dbReference type="ChEBI" id="CHEBI:83421"/>
        <dbReference type="ChEBI" id="CHEBI:456216"/>
        <dbReference type="EC" id="2.7.11.30"/>
    </reaction>
</comment>
<comment type="similarity">
    <text evidence="2 17">Belongs to the protein kinase superfamily. TKL Ser/Thr protein kinase family. TGFB receptor subfamily.</text>
</comment>
<keyword evidence="11" id="KW-0472">Membrane</keyword>
<dbReference type="Gene3D" id="3.30.200.20">
    <property type="entry name" value="Phosphorylase Kinase, domain 1"/>
    <property type="match status" value="1"/>
</dbReference>
<sequence>MQGSYGKEYNSTLKFGQQGQSNDLLGPGQGEISTRECVYYNDNWRAERTNQSGYERCEGEKDKRQHCYASWINSSGTIHLVKKGCWLDDFNCYDRQECVATEESPQVFFCCCEGNHCNGRFAHLPEATVPAVKIQPPPEGPSLLGVLAYSLLPLLFLCLALVLSCWTYHQRKASYGHVDINQGVGPAPPSPLVGLKPLQLLELKARGRFGCVWKAQLLTEYVAVKIFPIQDKQSWQNEREIYLTEGLRHENLLHYITAEKRGTNLQMELWLITEFHERGSLTDYLKGNVISWTELCHIAESMSRGLAYLHEDLDFKSKNVLLRTDLTAVIGDFGLAVRFEPGKTPGDTHGQVGTRRYMAPEVLEGAINFHRDAFLRIDMYALGLVLWELLSRCTAADGSVHDFMLPFEEEVGHHPSLEDLQDVVVHKKMRPLLKDCWLKHPGLSQLCETVEECWDHDAEARLSAGCVEERIITLSRATNTTNSSNSHHHESVIMIDSDSTLPLKEASI</sequence>
<evidence type="ECO:0000256" key="11">
    <source>
        <dbReference type="ARBA" id="ARBA00023136"/>
    </source>
</evidence>
<dbReference type="Proteomes" id="UP000319801">
    <property type="component" value="Unassembled WGS sequence"/>
</dbReference>
<dbReference type="Pfam" id="PF01064">
    <property type="entry name" value="Activin_recp"/>
    <property type="match status" value="1"/>
</dbReference>
<comment type="caution">
    <text evidence="19">The sequence shown here is derived from an EMBL/GenBank/DDBJ whole genome shotgun (WGS) entry which is preliminary data.</text>
</comment>
<dbReference type="InterPro" id="IPR011009">
    <property type="entry name" value="Kinase-like_dom_sf"/>
</dbReference>
<name>A0A556UGD3_BAGYA</name>
<evidence type="ECO:0000256" key="15">
    <source>
        <dbReference type="ARBA" id="ARBA00047681"/>
    </source>
</evidence>
<keyword evidence="8 17" id="KW-0418">Kinase</keyword>
<evidence type="ECO:0000256" key="13">
    <source>
        <dbReference type="ARBA" id="ARBA00023170"/>
    </source>
</evidence>
<dbReference type="Gene3D" id="2.10.60.10">
    <property type="entry name" value="CD59"/>
    <property type="match status" value="1"/>
</dbReference>
<dbReference type="FunFam" id="2.10.60.10:FF:000002">
    <property type="entry name" value="Serine/threonine-protein kinase receptor"/>
    <property type="match status" value="1"/>
</dbReference>
<dbReference type="GO" id="GO:0005524">
    <property type="term" value="F:ATP binding"/>
    <property type="evidence" value="ECO:0007669"/>
    <property type="project" value="UniProtKB-UniRule"/>
</dbReference>
<dbReference type="InterPro" id="IPR045860">
    <property type="entry name" value="Snake_toxin-like_sf"/>
</dbReference>
<evidence type="ECO:0000256" key="17">
    <source>
        <dbReference type="RuleBase" id="RU361271"/>
    </source>
</evidence>
<dbReference type="GO" id="GO:0046872">
    <property type="term" value="F:metal ion binding"/>
    <property type="evidence" value="ECO:0007669"/>
    <property type="project" value="UniProtKB-KW"/>
</dbReference>
<dbReference type="EMBL" id="VCAZ01000073">
    <property type="protein sequence ID" value="TSP09132.1"/>
    <property type="molecule type" value="Genomic_DNA"/>
</dbReference>
<evidence type="ECO:0000313" key="19">
    <source>
        <dbReference type="EMBL" id="TSP09132.1"/>
    </source>
</evidence>
<keyword evidence="17" id="KW-0460">Magnesium</keyword>
<evidence type="ECO:0000259" key="18">
    <source>
        <dbReference type="PROSITE" id="PS50011"/>
    </source>
</evidence>
<organism evidence="19 20">
    <name type="scientific">Bagarius yarrelli</name>
    <name type="common">Goonch</name>
    <name type="synonym">Bagrus yarrelli</name>
    <dbReference type="NCBI Taxonomy" id="175774"/>
    <lineage>
        <taxon>Eukaryota</taxon>
        <taxon>Metazoa</taxon>
        <taxon>Chordata</taxon>
        <taxon>Craniata</taxon>
        <taxon>Vertebrata</taxon>
        <taxon>Euteleostomi</taxon>
        <taxon>Actinopterygii</taxon>
        <taxon>Neopterygii</taxon>
        <taxon>Teleostei</taxon>
        <taxon>Ostariophysi</taxon>
        <taxon>Siluriformes</taxon>
        <taxon>Sisoridae</taxon>
        <taxon>Sisorinae</taxon>
        <taxon>Bagarius</taxon>
    </lineage>
</organism>
<evidence type="ECO:0000256" key="9">
    <source>
        <dbReference type="ARBA" id="ARBA00022840"/>
    </source>
</evidence>
<dbReference type="InterPro" id="IPR000333">
    <property type="entry name" value="TGFB_receptor"/>
</dbReference>
<evidence type="ECO:0000256" key="8">
    <source>
        <dbReference type="ARBA" id="ARBA00022777"/>
    </source>
</evidence>
<evidence type="ECO:0000256" key="16">
    <source>
        <dbReference type="ARBA" id="ARBA00048773"/>
    </source>
</evidence>
<keyword evidence="17" id="KW-0479">Metal-binding</keyword>
<keyword evidence="5" id="KW-0812">Transmembrane</keyword>
<evidence type="ECO:0000256" key="4">
    <source>
        <dbReference type="ARBA" id="ARBA00022679"/>
    </source>
</evidence>
<comment type="catalytic activity">
    <reaction evidence="16 17">
        <text>L-threonyl-[receptor-protein] + ATP = O-phospho-L-threonyl-[receptor-protein] + ADP + H(+)</text>
        <dbReference type="Rhea" id="RHEA:44880"/>
        <dbReference type="Rhea" id="RHEA-COMP:11024"/>
        <dbReference type="Rhea" id="RHEA-COMP:11025"/>
        <dbReference type="ChEBI" id="CHEBI:15378"/>
        <dbReference type="ChEBI" id="CHEBI:30013"/>
        <dbReference type="ChEBI" id="CHEBI:30616"/>
        <dbReference type="ChEBI" id="CHEBI:61977"/>
        <dbReference type="ChEBI" id="CHEBI:456216"/>
        <dbReference type="EC" id="2.7.11.30"/>
    </reaction>
</comment>
<dbReference type="Gene3D" id="1.10.510.10">
    <property type="entry name" value="Transferase(Phosphotransferase) domain 1"/>
    <property type="match status" value="1"/>
</dbReference>
<dbReference type="CDD" id="cd23632">
    <property type="entry name" value="TFP_LU_ECD_ACVR2B"/>
    <property type="match status" value="1"/>
</dbReference>
<proteinExistence type="inferred from homology"/>
<dbReference type="GO" id="GO:0017002">
    <property type="term" value="F:activin receptor activity"/>
    <property type="evidence" value="ECO:0007669"/>
    <property type="project" value="TreeGrafter"/>
</dbReference>
<dbReference type="GO" id="GO:0048179">
    <property type="term" value="C:activin receptor complex"/>
    <property type="evidence" value="ECO:0007669"/>
    <property type="project" value="TreeGrafter"/>
</dbReference>
<dbReference type="PRINTS" id="PR00653">
    <property type="entry name" value="ACTIVIN2R"/>
</dbReference>
<keyword evidence="6" id="KW-0732">Signal</keyword>
<dbReference type="SUPFAM" id="SSF56112">
    <property type="entry name" value="Protein kinase-like (PK-like)"/>
    <property type="match status" value="1"/>
</dbReference>
<evidence type="ECO:0000256" key="12">
    <source>
        <dbReference type="ARBA" id="ARBA00023157"/>
    </source>
</evidence>
<keyword evidence="3 17" id="KW-0723">Serine/threonine-protein kinase</keyword>
<keyword evidence="7 17" id="KW-0547">Nucleotide-binding</keyword>
<comment type="cofactor">
    <cofactor evidence="17">
        <name>Mg(2+)</name>
        <dbReference type="ChEBI" id="CHEBI:18420"/>
    </cofactor>
    <cofactor evidence="17">
        <name>Mn(2+)</name>
        <dbReference type="ChEBI" id="CHEBI:29035"/>
    </cofactor>
</comment>
<keyword evidence="12" id="KW-1015">Disulfide bond</keyword>
<evidence type="ECO:0000313" key="20">
    <source>
        <dbReference type="Proteomes" id="UP000319801"/>
    </source>
</evidence>
<dbReference type="PANTHER" id="PTHR23255:SF70">
    <property type="entry name" value="ACTIVIN RECEPTOR TYPE-2B"/>
    <property type="match status" value="1"/>
</dbReference>
<dbReference type="InterPro" id="IPR000472">
    <property type="entry name" value="Activin_recp"/>
</dbReference>
<keyword evidence="9 17" id="KW-0067">ATP-binding</keyword>
<keyword evidence="17" id="KW-0464">Manganese</keyword>
<evidence type="ECO:0000256" key="1">
    <source>
        <dbReference type="ARBA" id="ARBA00004479"/>
    </source>
</evidence>
<keyword evidence="4 17" id="KW-0808">Transferase</keyword>
<evidence type="ECO:0000256" key="3">
    <source>
        <dbReference type="ARBA" id="ARBA00022527"/>
    </source>
</evidence>
<dbReference type="InterPro" id="IPR000719">
    <property type="entry name" value="Prot_kinase_dom"/>
</dbReference>
<keyword evidence="13 17" id="KW-0675">Receptor</keyword>
<evidence type="ECO:0000256" key="14">
    <source>
        <dbReference type="ARBA" id="ARBA00023180"/>
    </source>
</evidence>
<feature type="domain" description="Protein kinase" evidence="18">
    <location>
        <begin position="198"/>
        <end position="474"/>
    </location>
</feature>
<comment type="subcellular location">
    <subcellularLocation>
        <location evidence="1 17">Membrane</location>
        <topology evidence="1 17">Single-pass type I membrane protein</topology>
    </subcellularLocation>
</comment>
<dbReference type="Pfam" id="PF00069">
    <property type="entry name" value="Pkinase"/>
    <property type="match status" value="1"/>
</dbReference>
<dbReference type="EC" id="2.7.11.30" evidence="17"/>
<gene>
    <name evidence="19" type="ORF">Baya_10754</name>
</gene>
<accession>A0A556UGD3</accession>